<evidence type="ECO:0000256" key="5">
    <source>
        <dbReference type="ARBA" id="ARBA00022741"/>
    </source>
</evidence>
<dbReference type="NCBIfam" id="NF002204">
    <property type="entry name" value="PRK01077.1"/>
    <property type="match status" value="1"/>
</dbReference>
<dbReference type="EC" id="6.3.5.9" evidence="9"/>
<feature type="domain" description="CobB/CobQ-like glutamine amidotransferase" evidence="11">
    <location>
        <begin position="246"/>
        <end position="434"/>
    </location>
</feature>
<organism evidence="12 13">
    <name type="scientific">Rhodovulum imhoffii</name>
    <dbReference type="NCBI Taxonomy" id="365340"/>
    <lineage>
        <taxon>Bacteria</taxon>
        <taxon>Pseudomonadati</taxon>
        <taxon>Pseudomonadota</taxon>
        <taxon>Alphaproteobacteria</taxon>
        <taxon>Rhodobacterales</taxon>
        <taxon>Paracoccaceae</taxon>
        <taxon>Rhodovulum</taxon>
    </lineage>
</organism>
<dbReference type="CDD" id="cd05388">
    <property type="entry name" value="CobB_N"/>
    <property type="match status" value="1"/>
</dbReference>
<dbReference type="EMBL" id="QAAA01000010">
    <property type="protein sequence ID" value="PTN01812.1"/>
    <property type="molecule type" value="Genomic_DNA"/>
</dbReference>
<name>A0A2T5BRD1_9RHOB</name>
<dbReference type="GO" id="GO:0005524">
    <property type="term" value="F:ATP binding"/>
    <property type="evidence" value="ECO:0007669"/>
    <property type="project" value="UniProtKB-UniRule"/>
</dbReference>
<keyword evidence="7 9" id="KW-0460">Magnesium</keyword>
<keyword evidence="6 9" id="KW-0067">ATP-binding</keyword>
<dbReference type="Pfam" id="PF01656">
    <property type="entry name" value="CbiA"/>
    <property type="match status" value="1"/>
</dbReference>
<dbReference type="GO" id="GO:0043802">
    <property type="term" value="F:hydrogenobyrinic acid a,c-diamide synthase (glutamine-hydrolysing) activity"/>
    <property type="evidence" value="ECO:0007669"/>
    <property type="project" value="UniProtKB-UniRule"/>
</dbReference>
<dbReference type="PANTHER" id="PTHR43873:SF1">
    <property type="entry name" value="COBYRINATE A,C-DIAMIDE SYNTHASE"/>
    <property type="match status" value="1"/>
</dbReference>
<evidence type="ECO:0000256" key="8">
    <source>
        <dbReference type="ARBA" id="ARBA00022962"/>
    </source>
</evidence>
<comment type="similarity">
    <text evidence="2">Belongs to the CobB/CobQ family. CobQ subfamily.</text>
</comment>
<dbReference type="AlphaFoldDB" id="A0A2T5BRD1"/>
<dbReference type="SUPFAM" id="SSF52540">
    <property type="entry name" value="P-loop containing nucleoside triphosphate hydrolases"/>
    <property type="match status" value="1"/>
</dbReference>
<comment type="pathway">
    <text evidence="9">Cofactor biosynthesis; adenosylcobalamin biosynthesis; cob(II)yrinate a,c-diamide from precorrin-2 (aerobic route): step 9/10.</text>
</comment>
<dbReference type="Proteomes" id="UP000243859">
    <property type="component" value="Unassembled WGS sequence"/>
</dbReference>
<proteinExistence type="inferred from homology"/>
<evidence type="ECO:0000259" key="10">
    <source>
        <dbReference type="Pfam" id="PF01656"/>
    </source>
</evidence>
<comment type="caution">
    <text evidence="12">The sequence shown here is derived from an EMBL/GenBank/DDBJ whole genome shotgun (WGS) entry which is preliminary data.</text>
</comment>
<gene>
    <name evidence="9" type="primary">cobB</name>
    <name evidence="12" type="ORF">C8N32_11093</name>
</gene>
<dbReference type="SUPFAM" id="SSF52317">
    <property type="entry name" value="Class I glutamine amidotransferase-like"/>
    <property type="match status" value="1"/>
</dbReference>
<keyword evidence="8 9" id="KW-0315">Glutamine amidotransferase</keyword>
<comment type="domain">
    <text evidence="9">Comprises of two domains. The C-terminal domain contains the binding site for glutamine and catalyzes the hydrolysis of this substrate to glutamate and ammonia. The N-terminal domain is anticipated to bind ATP and hydrogenobyrinate and catalyzes the ultimate synthesis of the diamide product. The ammonia produced via the glutaminase domain is probably translocated to the adjacent domain via a molecular tunnel, where it reacts with an activated intermediate.</text>
</comment>
<dbReference type="NCBIfam" id="TIGR00379">
    <property type="entry name" value="cobB"/>
    <property type="match status" value="1"/>
</dbReference>
<evidence type="ECO:0000256" key="7">
    <source>
        <dbReference type="ARBA" id="ARBA00022842"/>
    </source>
</evidence>
<dbReference type="RefSeq" id="WP_107892784.1">
    <property type="nucleotide sequence ID" value="NZ_NHSI01000059.1"/>
</dbReference>
<comment type="catalytic activity">
    <reaction evidence="9">
        <text>hydrogenobyrinate + 2 L-glutamine + 2 ATP + 2 H2O = hydrogenobyrinate a,c-diamide + 2 L-glutamate + 2 ADP + 2 phosphate + 2 H(+)</text>
        <dbReference type="Rhea" id="RHEA:12544"/>
        <dbReference type="ChEBI" id="CHEBI:15377"/>
        <dbReference type="ChEBI" id="CHEBI:15378"/>
        <dbReference type="ChEBI" id="CHEBI:29985"/>
        <dbReference type="ChEBI" id="CHEBI:30616"/>
        <dbReference type="ChEBI" id="CHEBI:43474"/>
        <dbReference type="ChEBI" id="CHEBI:58359"/>
        <dbReference type="ChEBI" id="CHEBI:77873"/>
        <dbReference type="ChEBI" id="CHEBI:77874"/>
        <dbReference type="ChEBI" id="CHEBI:456216"/>
        <dbReference type="EC" id="6.3.5.9"/>
    </reaction>
</comment>
<evidence type="ECO:0000256" key="9">
    <source>
        <dbReference type="HAMAP-Rule" id="MF_00027"/>
    </source>
</evidence>
<dbReference type="PROSITE" id="PS51274">
    <property type="entry name" value="GATASE_COBBQ"/>
    <property type="match status" value="1"/>
</dbReference>
<dbReference type="PANTHER" id="PTHR43873">
    <property type="entry name" value="COBYRINATE A,C-DIAMIDE SYNTHASE"/>
    <property type="match status" value="1"/>
</dbReference>
<evidence type="ECO:0000256" key="6">
    <source>
        <dbReference type="ARBA" id="ARBA00022840"/>
    </source>
</evidence>
<dbReference type="HAMAP" id="MF_00027">
    <property type="entry name" value="CobB_CbiA"/>
    <property type="match status" value="1"/>
</dbReference>
<comment type="similarity">
    <text evidence="9">Belongs to the CobB/CbiA family.</text>
</comment>
<evidence type="ECO:0000313" key="12">
    <source>
        <dbReference type="EMBL" id="PTN01812.1"/>
    </source>
</evidence>
<evidence type="ECO:0000313" key="13">
    <source>
        <dbReference type="Proteomes" id="UP000243859"/>
    </source>
</evidence>
<keyword evidence="13" id="KW-1185">Reference proteome</keyword>
<dbReference type="InterPro" id="IPR011698">
    <property type="entry name" value="GATase_3"/>
</dbReference>
<dbReference type="GO" id="GO:0009236">
    <property type="term" value="P:cobalamin biosynthetic process"/>
    <property type="evidence" value="ECO:0007669"/>
    <property type="project" value="UniProtKB-UniRule"/>
</dbReference>
<dbReference type="GO" id="GO:0042242">
    <property type="term" value="F:cobyrinic acid a,c-diamide synthase activity"/>
    <property type="evidence" value="ECO:0007669"/>
    <property type="project" value="InterPro"/>
</dbReference>
<feature type="domain" description="CobQ/CobB/MinD/ParA nucleotide binding" evidence="10">
    <location>
        <begin position="7"/>
        <end position="193"/>
    </location>
</feature>
<keyword evidence="3 9" id="KW-0169">Cobalamin biosynthesis</keyword>
<evidence type="ECO:0000259" key="11">
    <source>
        <dbReference type="Pfam" id="PF07685"/>
    </source>
</evidence>
<comment type="function">
    <text evidence="9">Catalyzes the ATP-dependent amidation of the two carboxylate groups at positions a and c of hydrogenobyrinate, using either L-glutamine or ammonia as the nitrogen source.</text>
</comment>
<evidence type="ECO:0000256" key="3">
    <source>
        <dbReference type="ARBA" id="ARBA00022573"/>
    </source>
</evidence>
<dbReference type="Pfam" id="PF07685">
    <property type="entry name" value="GATase_3"/>
    <property type="match status" value="1"/>
</dbReference>
<feature type="site" description="Increases nucleophilicity of active site Cys" evidence="9">
    <location>
        <position position="430"/>
    </location>
</feature>
<protein>
    <recommendedName>
        <fullName evidence="9">Hydrogenobyrinate a,c-diamide synthase</fullName>
        <ecNumber evidence="9">6.3.5.9</ecNumber>
    </recommendedName>
    <alternativeName>
        <fullName evidence="9">Hydrogenobyrinic acid a,c-diamide synthase</fullName>
    </alternativeName>
</protein>
<comment type="cofactor">
    <cofactor evidence="1 9">
        <name>Mg(2+)</name>
        <dbReference type="ChEBI" id="CHEBI:18420"/>
    </cofactor>
</comment>
<dbReference type="InterPro" id="IPR029062">
    <property type="entry name" value="Class_I_gatase-like"/>
</dbReference>
<evidence type="ECO:0000256" key="2">
    <source>
        <dbReference type="ARBA" id="ARBA00006205"/>
    </source>
</evidence>
<keyword evidence="5 9" id="KW-0547">Nucleotide-binding</keyword>
<keyword evidence="4 9" id="KW-0436">Ligase</keyword>
<dbReference type="Gene3D" id="3.40.50.300">
    <property type="entry name" value="P-loop containing nucleotide triphosphate hydrolases"/>
    <property type="match status" value="1"/>
</dbReference>
<evidence type="ECO:0000256" key="4">
    <source>
        <dbReference type="ARBA" id="ARBA00022598"/>
    </source>
</evidence>
<feature type="active site" description="Nucleophile" evidence="9">
    <location>
        <position position="328"/>
    </location>
</feature>
<dbReference type="UniPathway" id="UPA00148">
    <property type="reaction ID" value="UER00220"/>
</dbReference>
<dbReference type="InterPro" id="IPR027417">
    <property type="entry name" value="P-loop_NTPase"/>
</dbReference>
<dbReference type="OrthoDB" id="9764035at2"/>
<dbReference type="InterPro" id="IPR004484">
    <property type="entry name" value="CbiA/CobB_synth"/>
</dbReference>
<sequence>MAEPAGLVIAAPGSGQGKTTVALGLMRALCDAGLAVQPFKNGPDYIDPAFHRLAAGRESFNLDGWAMGGAMLDAIVACAQGADLAIVEGAMGLFDGSMTEGVSGTGSTAEIARRFGWPVVLVLDVGGQAQSAAATALGFATHPQAPALAGVILNRVAGAKHAAMVRAEMARLHLKVLGEVPRDAGLSLPERHLGLVQVQEHAEAARIIADLGALMRDHVDLDTLRAAARVGRVPVPGPLPAPPAQRIALARDAAFSFTYPHLLKGWRAAGAEILPFSPLADEAPDPRADLVWLPGGYPELHAGRLAAAQTFRTGMHRHAETRPVHGECGGYMVLGTGLVDEAGTRHRMVGLLGLVTSYAARRLHLGYRRARVLNAVPGHAPGSRLLGHEFHYSTILDQPDAPLAEVTDAGGRPVAETGSVRGRVTGSFFHLIAEAP</sequence>
<comment type="miscellaneous">
    <text evidence="9">The a and c carboxylates of hydrogenobyrinate are activated for nucleophilic attack via formation of a phosphorylated intermediate by ATP. CobB catalyzes first the amidation of the c-carboxylate, and then that of the a-carboxylate.</text>
</comment>
<evidence type="ECO:0000256" key="1">
    <source>
        <dbReference type="ARBA" id="ARBA00001946"/>
    </source>
</evidence>
<dbReference type="InterPro" id="IPR002586">
    <property type="entry name" value="CobQ/CobB/MinD/ParA_Nub-bd_dom"/>
</dbReference>
<reference evidence="12 13" key="1">
    <citation type="submission" date="2018-04" db="EMBL/GenBank/DDBJ databases">
        <title>Genomic Encyclopedia of Archaeal and Bacterial Type Strains, Phase II (KMG-II): from individual species to whole genera.</title>
        <authorList>
            <person name="Goeker M."/>
        </authorList>
    </citation>
    <scope>NUCLEOTIDE SEQUENCE [LARGE SCALE GENOMIC DNA]</scope>
    <source>
        <strain evidence="12 13">DSM 18064</strain>
    </source>
</reference>
<accession>A0A2T5BRD1</accession>